<protein>
    <submittedName>
        <fullName evidence="2">Uncharacterized protein</fullName>
    </submittedName>
</protein>
<sequence>MHSDSCARLWSHTSAVVSPEVSSSSSSSSSSLSFLSSSATRLSCCSLTADPSRSNAANWRRRVRDWSSWSCRASLDSVSSASCRPCCSFAEDNVCSHLLLHSSCSSSCS</sequence>
<dbReference type="AlphaFoldDB" id="A0A4Z2F113"/>
<dbReference type="Proteomes" id="UP000314294">
    <property type="component" value="Unassembled WGS sequence"/>
</dbReference>
<dbReference type="EMBL" id="SRLO01001882">
    <property type="protein sequence ID" value="TNN34829.1"/>
    <property type="molecule type" value="Genomic_DNA"/>
</dbReference>
<gene>
    <name evidence="2" type="ORF">EYF80_055002</name>
</gene>
<evidence type="ECO:0000256" key="1">
    <source>
        <dbReference type="SAM" id="MobiDB-lite"/>
    </source>
</evidence>
<name>A0A4Z2F113_9TELE</name>
<proteinExistence type="predicted"/>
<organism evidence="2 3">
    <name type="scientific">Liparis tanakae</name>
    <name type="common">Tanaka's snailfish</name>
    <dbReference type="NCBI Taxonomy" id="230148"/>
    <lineage>
        <taxon>Eukaryota</taxon>
        <taxon>Metazoa</taxon>
        <taxon>Chordata</taxon>
        <taxon>Craniata</taxon>
        <taxon>Vertebrata</taxon>
        <taxon>Euteleostomi</taxon>
        <taxon>Actinopterygii</taxon>
        <taxon>Neopterygii</taxon>
        <taxon>Teleostei</taxon>
        <taxon>Neoteleostei</taxon>
        <taxon>Acanthomorphata</taxon>
        <taxon>Eupercaria</taxon>
        <taxon>Perciformes</taxon>
        <taxon>Cottioidei</taxon>
        <taxon>Cottales</taxon>
        <taxon>Liparidae</taxon>
        <taxon>Liparis</taxon>
    </lineage>
</organism>
<keyword evidence="3" id="KW-1185">Reference proteome</keyword>
<feature type="region of interest" description="Disordered" evidence="1">
    <location>
        <begin position="1"/>
        <end position="32"/>
    </location>
</feature>
<evidence type="ECO:0000313" key="3">
    <source>
        <dbReference type="Proteomes" id="UP000314294"/>
    </source>
</evidence>
<reference evidence="2 3" key="1">
    <citation type="submission" date="2019-03" db="EMBL/GenBank/DDBJ databases">
        <title>First draft genome of Liparis tanakae, snailfish: a comprehensive survey of snailfish specific genes.</title>
        <authorList>
            <person name="Kim W."/>
            <person name="Song I."/>
            <person name="Jeong J.-H."/>
            <person name="Kim D."/>
            <person name="Kim S."/>
            <person name="Ryu S."/>
            <person name="Song J.Y."/>
            <person name="Lee S.K."/>
        </authorList>
    </citation>
    <scope>NUCLEOTIDE SEQUENCE [LARGE SCALE GENOMIC DNA]</scope>
    <source>
        <tissue evidence="2">Muscle</tissue>
    </source>
</reference>
<comment type="caution">
    <text evidence="2">The sequence shown here is derived from an EMBL/GenBank/DDBJ whole genome shotgun (WGS) entry which is preliminary data.</text>
</comment>
<accession>A0A4Z2F113</accession>
<evidence type="ECO:0000313" key="2">
    <source>
        <dbReference type="EMBL" id="TNN34829.1"/>
    </source>
</evidence>
<feature type="compositionally biased region" description="Low complexity" evidence="1">
    <location>
        <begin position="22"/>
        <end position="32"/>
    </location>
</feature>